<evidence type="ECO:0000256" key="10">
    <source>
        <dbReference type="ARBA" id="ARBA00023163"/>
    </source>
</evidence>
<evidence type="ECO:0000313" key="21">
    <source>
        <dbReference type="Proteomes" id="UP000828390"/>
    </source>
</evidence>
<keyword evidence="10" id="KW-0804">Transcription</keyword>
<keyword evidence="4 18" id="KW-0812">Transmembrane</keyword>
<evidence type="ECO:0000256" key="8">
    <source>
        <dbReference type="ARBA" id="ARBA00023015"/>
    </source>
</evidence>
<evidence type="ECO:0000256" key="13">
    <source>
        <dbReference type="ARBA" id="ARBA00035628"/>
    </source>
</evidence>
<evidence type="ECO:0000256" key="15">
    <source>
        <dbReference type="ARBA" id="ARBA00035715"/>
    </source>
</evidence>
<dbReference type="PANTHER" id="PTHR14971:SF2">
    <property type="entry name" value="VESICULAR, OVEREXPRESSED IN CANCER, PROSURVIVAL PROTEIN 1"/>
    <property type="match status" value="1"/>
</dbReference>
<evidence type="ECO:0000256" key="9">
    <source>
        <dbReference type="ARBA" id="ARBA00023136"/>
    </source>
</evidence>
<evidence type="ECO:0000256" key="16">
    <source>
        <dbReference type="ARBA" id="ARBA00046288"/>
    </source>
</evidence>
<comment type="caution">
    <text evidence="20">The sequence shown here is derived from an EMBL/GenBank/DDBJ whole genome shotgun (WGS) entry which is preliminary data.</text>
</comment>
<dbReference type="InterPro" id="IPR026229">
    <property type="entry name" value="VOPP1"/>
</dbReference>
<dbReference type="OrthoDB" id="6100521at2759"/>
<evidence type="ECO:0000256" key="4">
    <source>
        <dbReference type="ARBA" id="ARBA00022692"/>
    </source>
</evidence>
<reference evidence="20" key="2">
    <citation type="submission" date="2020-11" db="EMBL/GenBank/DDBJ databases">
        <authorList>
            <person name="McCartney M.A."/>
            <person name="Auch B."/>
            <person name="Kono T."/>
            <person name="Mallez S."/>
            <person name="Becker A."/>
            <person name="Gohl D.M."/>
            <person name="Silverstein K.A.T."/>
            <person name="Koren S."/>
            <person name="Bechman K.B."/>
            <person name="Herman A."/>
            <person name="Abrahante J.E."/>
            <person name="Garbe J."/>
        </authorList>
    </citation>
    <scope>NUCLEOTIDE SEQUENCE</scope>
    <source>
        <strain evidence="20">Duluth1</strain>
        <tissue evidence="20">Whole animal</tissue>
    </source>
</reference>
<dbReference type="Proteomes" id="UP000828390">
    <property type="component" value="Unassembled WGS sequence"/>
</dbReference>
<keyword evidence="7 18" id="KW-1133">Transmembrane helix</keyword>
<evidence type="ECO:0000256" key="2">
    <source>
        <dbReference type="ARBA" id="ARBA00004656"/>
    </source>
</evidence>
<keyword evidence="11" id="KW-0458">Lysosome</keyword>
<evidence type="ECO:0000256" key="1">
    <source>
        <dbReference type="ARBA" id="ARBA00004156"/>
    </source>
</evidence>
<feature type="signal peptide" evidence="19">
    <location>
        <begin position="1"/>
        <end position="25"/>
    </location>
</feature>
<keyword evidence="12" id="KW-0968">Cytoplasmic vesicle</keyword>
<organism evidence="20 21">
    <name type="scientific">Dreissena polymorpha</name>
    <name type="common">Zebra mussel</name>
    <name type="synonym">Mytilus polymorpha</name>
    <dbReference type="NCBI Taxonomy" id="45954"/>
    <lineage>
        <taxon>Eukaryota</taxon>
        <taxon>Metazoa</taxon>
        <taxon>Spiralia</taxon>
        <taxon>Lophotrochozoa</taxon>
        <taxon>Mollusca</taxon>
        <taxon>Bivalvia</taxon>
        <taxon>Autobranchia</taxon>
        <taxon>Heteroconchia</taxon>
        <taxon>Euheterodonta</taxon>
        <taxon>Imparidentia</taxon>
        <taxon>Neoheterodontei</taxon>
        <taxon>Myida</taxon>
        <taxon>Dreissenoidea</taxon>
        <taxon>Dreissenidae</taxon>
        <taxon>Dreissena</taxon>
    </lineage>
</organism>
<feature type="region of interest" description="Disordered" evidence="17">
    <location>
        <begin position="167"/>
        <end position="196"/>
    </location>
</feature>
<evidence type="ECO:0000256" key="3">
    <source>
        <dbReference type="ARBA" id="ARBA00006655"/>
    </source>
</evidence>
<proteinExistence type="inferred from homology"/>
<evidence type="ECO:0000256" key="12">
    <source>
        <dbReference type="ARBA" id="ARBA00023329"/>
    </source>
</evidence>
<dbReference type="GO" id="GO:0031902">
    <property type="term" value="C:late endosome membrane"/>
    <property type="evidence" value="ECO:0007669"/>
    <property type="project" value="UniProtKB-SubCell"/>
</dbReference>
<evidence type="ECO:0000256" key="17">
    <source>
        <dbReference type="SAM" id="MobiDB-lite"/>
    </source>
</evidence>
<reference evidence="20" key="1">
    <citation type="journal article" date="2019" name="bioRxiv">
        <title>The Genome of the Zebra Mussel, Dreissena polymorpha: A Resource for Invasive Species Research.</title>
        <authorList>
            <person name="McCartney M.A."/>
            <person name="Auch B."/>
            <person name="Kono T."/>
            <person name="Mallez S."/>
            <person name="Zhang Y."/>
            <person name="Obille A."/>
            <person name="Becker A."/>
            <person name="Abrahante J.E."/>
            <person name="Garbe J."/>
            <person name="Badalamenti J.P."/>
            <person name="Herman A."/>
            <person name="Mangelson H."/>
            <person name="Liachko I."/>
            <person name="Sullivan S."/>
            <person name="Sone E.D."/>
            <person name="Koren S."/>
            <person name="Silverstein K.A.T."/>
            <person name="Beckman K.B."/>
            <person name="Gohl D.M."/>
        </authorList>
    </citation>
    <scope>NUCLEOTIDE SEQUENCE</scope>
    <source>
        <strain evidence="20">Duluth1</strain>
        <tissue evidence="20">Whole animal</tissue>
    </source>
</reference>
<protein>
    <recommendedName>
        <fullName evidence="14">WW domain binding protein VOPP1</fullName>
    </recommendedName>
    <alternativeName>
        <fullName evidence="15">Vesicular, overexpressed in cancer, prosurvival protein 1</fullName>
    </alternativeName>
</protein>
<sequence length="212" mass="23582">MTSHASTPSQICLAVILSLFKTSECKYCWHKSGFGKSEYFYCSAFQYCCGDKCCENIAEFYKLWYFWLCALVLALATFAALYWFCRRYASPVSSRSSGGDRSRSHRSRSSRRYRHLSGEGHRGATGSVVIPNEVVISPPPYCGNNSGCPHLGPPPYALTLGSGSSINSQTLPRCPPSYNDIEKHPPPSYSSQEEVYQVKVTHCDKRGNKGDS</sequence>
<keyword evidence="9 18" id="KW-0472">Membrane</keyword>
<feature type="compositionally biased region" description="Basic residues" evidence="17">
    <location>
        <begin position="103"/>
        <end position="115"/>
    </location>
</feature>
<feature type="transmembrane region" description="Helical" evidence="18">
    <location>
        <begin position="64"/>
        <end position="85"/>
    </location>
</feature>
<keyword evidence="21" id="KW-1185">Reference proteome</keyword>
<keyword evidence="8" id="KW-0805">Transcription regulation</keyword>
<keyword evidence="5 19" id="KW-0732">Signal</keyword>
<name>A0A9D4HGR5_DREPO</name>
<evidence type="ECO:0000256" key="19">
    <source>
        <dbReference type="SAM" id="SignalP"/>
    </source>
</evidence>
<evidence type="ECO:0000313" key="20">
    <source>
        <dbReference type="EMBL" id="KAH3716854.1"/>
    </source>
</evidence>
<dbReference type="EMBL" id="JAIWYP010000013">
    <property type="protein sequence ID" value="KAH3716854.1"/>
    <property type="molecule type" value="Genomic_DNA"/>
</dbReference>
<evidence type="ECO:0000256" key="18">
    <source>
        <dbReference type="SAM" id="Phobius"/>
    </source>
</evidence>
<comment type="similarity">
    <text evidence="3">Belongs to the VOPP1/ECOP family.</text>
</comment>
<gene>
    <name evidence="20" type="ORF">DPMN_059585</name>
</gene>
<evidence type="ECO:0000256" key="11">
    <source>
        <dbReference type="ARBA" id="ARBA00023228"/>
    </source>
</evidence>
<feature type="region of interest" description="Disordered" evidence="17">
    <location>
        <begin position="91"/>
        <end position="125"/>
    </location>
</feature>
<evidence type="ECO:0000256" key="7">
    <source>
        <dbReference type="ARBA" id="ARBA00022989"/>
    </source>
</evidence>
<dbReference type="AlphaFoldDB" id="A0A9D4HGR5"/>
<comment type="subcellular location">
    <subcellularLocation>
        <location evidence="1">Cytoplasmic vesicle membrane</location>
    </subcellularLocation>
    <subcellularLocation>
        <location evidence="16">Endomembrane system</location>
        <topology evidence="16">Single-pass type I membrane protein</topology>
    </subcellularLocation>
    <subcellularLocation>
        <location evidence="13">Late endosome membrane</location>
        <topology evidence="13">Single-pass membrane protein</topology>
    </subcellularLocation>
    <subcellularLocation>
        <location evidence="2">Lysosome membrane</location>
    </subcellularLocation>
</comment>
<accession>A0A9D4HGR5</accession>
<feature type="chain" id="PRO_5038548738" description="WW domain binding protein VOPP1" evidence="19">
    <location>
        <begin position="26"/>
        <end position="212"/>
    </location>
</feature>
<evidence type="ECO:0000256" key="14">
    <source>
        <dbReference type="ARBA" id="ARBA00035708"/>
    </source>
</evidence>
<keyword evidence="6" id="KW-0967">Endosome</keyword>
<dbReference type="GO" id="GO:0005765">
    <property type="term" value="C:lysosomal membrane"/>
    <property type="evidence" value="ECO:0007669"/>
    <property type="project" value="UniProtKB-SubCell"/>
</dbReference>
<evidence type="ECO:0000256" key="5">
    <source>
        <dbReference type="ARBA" id="ARBA00022729"/>
    </source>
</evidence>
<dbReference type="PANTHER" id="PTHR14971">
    <property type="entry name" value="VESICULAR, OVEREXPRESSED IN CANCER, PROSURVIVAL PROTEIN 1"/>
    <property type="match status" value="1"/>
</dbReference>
<evidence type="ECO:0000256" key="6">
    <source>
        <dbReference type="ARBA" id="ARBA00022753"/>
    </source>
</evidence>